<dbReference type="PROSITE" id="PS50113">
    <property type="entry name" value="PAC"/>
    <property type="match status" value="3"/>
</dbReference>
<feature type="domain" description="GGDEF" evidence="4">
    <location>
        <begin position="506"/>
        <end position="639"/>
    </location>
</feature>
<accession>A0A1C3YAU8</accession>
<dbReference type="InterPro" id="IPR013656">
    <property type="entry name" value="PAS_4"/>
</dbReference>
<dbReference type="PROSITE" id="PS50112">
    <property type="entry name" value="PAS"/>
    <property type="match status" value="2"/>
</dbReference>
<name>A0A1C3YAU8_9HYPH</name>
<dbReference type="AlphaFoldDB" id="A0A1C3YAU8"/>
<dbReference type="PROSITE" id="PS50883">
    <property type="entry name" value="EAL"/>
    <property type="match status" value="1"/>
</dbReference>
<dbReference type="InterPro" id="IPR043128">
    <property type="entry name" value="Rev_trsase/Diguanyl_cyclase"/>
</dbReference>
<dbReference type="RefSeq" id="WP_077991329.1">
    <property type="nucleotide sequence ID" value="NZ_FMAJ01000019.1"/>
</dbReference>
<dbReference type="InterPro" id="IPR035919">
    <property type="entry name" value="EAL_sf"/>
</dbReference>
<evidence type="ECO:0000259" key="1">
    <source>
        <dbReference type="PROSITE" id="PS50112"/>
    </source>
</evidence>
<dbReference type="InterPro" id="IPR000700">
    <property type="entry name" value="PAS-assoc_C"/>
</dbReference>
<dbReference type="PANTHER" id="PTHR44757">
    <property type="entry name" value="DIGUANYLATE CYCLASE DGCP"/>
    <property type="match status" value="1"/>
</dbReference>
<feature type="domain" description="PAS" evidence="1">
    <location>
        <begin position="97"/>
        <end position="148"/>
    </location>
</feature>
<proteinExistence type="predicted"/>
<dbReference type="SMART" id="SM00086">
    <property type="entry name" value="PAC"/>
    <property type="match status" value="3"/>
</dbReference>
<dbReference type="InterPro" id="IPR000160">
    <property type="entry name" value="GGDEF_dom"/>
</dbReference>
<evidence type="ECO:0000259" key="4">
    <source>
        <dbReference type="PROSITE" id="PS50887"/>
    </source>
</evidence>
<dbReference type="PANTHER" id="PTHR44757:SF2">
    <property type="entry name" value="BIOFILM ARCHITECTURE MAINTENANCE PROTEIN MBAA"/>
    <property type="match status" value="1"/>
</dbReference>
<gene>
    <name evidence="5" type="ORF">GA0061105_11921</name>
</gene>
<dbReference type="Proteomes" id="UP000198723">
    <property type="component" value="Unassembled WGS sequence"/>
</dbReference>
<dbReference type="GO" id="GO:0003824">
    <property type="term" value="F:catalytic activity"/>
    <property type="evidence" value="ECO:0007669"/>
    <property type="project" value="UniProtKB-ARBA"/>
</dbReference>
<dbReference type="CDD" id="cd00130">
    <property type="entry name" value="PAS"/>
    <property type="match status" value="3"/>
</dbReference>
<organism evidence="5 6">
    <name type="scientific">Rhizobium aethiopicum</name>
    <dbReference type="NCBI Taxonomy" id="1138170"/>
    <lineage>
        <taxon>Bacteria</taxon>
        <taxon>Pseudomonadati</taxon>
        <taxon>Pseudomonadota</taxon>
        <taxon>Alphaproteobacteria</taxon>
        <taxon>Hyphomicrobiales</taxon>
        <taxon>Rhizobiaceae</taxon>
        <taxon>Rhizobium/Agrobacterium group</taxon>
        <taxon>Rhizobium</taxon>
    </lineage>
</organism>
<dbReference type="SUPFAM" id="SSF141868">
    <property type="entry name" value="EAL domain-like"/>
    <property type="match status" value="1"/>
</dbReference>
<evidence type="ECO:0000313" key="6">
    <source>
        <dbReference type="Proteomes" id="UP000198723"/>
    </source>
</evidence>
<dbReference type="SMART" id="SM00091">
    <property type="entry name" value="PAS"/>
    <property type="match status" value="3"/>
</dbReference>
<protein>
    <submittedName>
        <fullName evidence="5">Diguanylate cyclase/phosphodiesterase with PAS/PAC sensor(S)</fullName>
    </submittedName>
</protein>
<dbReference type="InterPro" id="IPR029787">
    <property type="entry name" value="Nucleotide_cyclase"/>
</dbReference>
<dbReference type="SUPFAM" id="SSF55073">
    <property type="entry name" value="Nucleotide cyclase"/>
    <property type="match status" value="1"/>
</dbReference>
<feature type="domain" description="EAL" evidence="3">
    <location>
        <begin position="648"/>
        <end position="900"/>
    </location>
</feature>
<sequence>MKHVRQSERTSRPEQPVEVQMATDAQIDQGRGAFRNAVNASPPLATGTAPPFSEASVVRPSDGHDADVASLKQPFEKAFRANPRHPATNVDLPFNAEEMSSAVVLDAIPLPVFFKNRDGIHLGCNRAFESFSGRSKGDIIGKTVFDLVPAPIAETYAALDEALFANGGVQQYEAKATTENGGVVDLLLSKTAITDIAGNRIGLVGAMLDITERKRAEHDLKEALEFAEGIIAAIPDVLFEVNADGRYLQVWARNQEILAQRKEVLLGKLVRDVLPPDQADIAMLALEEADETGASYGRCVRIALPNGESRWFELSVARRPSSNHSTVTFLVLSRDITERKHAEGTTIEARARLLSVLQTIPDMVWLKDVTGKYLLCNHAFEELVGKAEAEIVGKTDYDLFTPELAQFFRDKDEEAMQAGRILINEERFTAHEDGRSTLLETRKVPVFTGGKLMGILGVARDITELDTSRKKIHQMAFYDSLTGLPNRTLFNERLREMIGDAASAGQRAGVMLIDMDHFKAINDTMGHPVGDELLRQVATRMKKGVRASDTVARLGGDEFAVLLPNVQDNDDLAQIASRMLAAFGERFMLSDREIFVSCSIGISVFPNDGDAPDDLVKYADSAMYLAKRSGRSNFRFYSKDLTIGAEKRLALESDLRLALKHEQLELHYQPKVLLDNGKVIGSEALLRWHHPKMGMIPPGEFIGVAEETGLIIDLGRWVLHEACCTAAVMNADGLPPHKIAINLSPKQFQCPRLSQTVADVLQETGCRAEWIEVEITESLLLHNCEGVSTTLSQLHASGISIAIDDFGTGYSSLSYLANFPIDTLKIDRSFINRSDKRSRELVKAILSIARCLGQNVVAEGVETVDQEKFLAESGCAVAQGFYYSKPIPKSELLAANAVPEFSRGDSHLTPMPAEEGVALMRLPPASVGTRTA</sequence>
<feature type="domain" description="PAC" evidence="2">
    <location>
        <begin position="422"/>
        <end position="474"/>
    </location>
</feature>
<dbReference type="Pfam" id="PF08448">
    <property type="entry name" value="PAS_4"/>
    <property type="match status" value="3"/>
</dbReference>
<dbReference type="Gene3D" id="3.30.450.20">
    <property type="entry name" value="PAS domain"/>
    <property type="match status" value="3"/>
</dbReference>
<dbReference type="STRING" id="1138170.GA0061105_11921"/>
<dbReference type="Pfam" id="PF00563">
    <property type="entry name" value="EAL"/>
    <property type="match status" value="1"/>
</dbReference>
<feature type="domain" description="PAS" evidence="1">
    <location>
        <begin position="349"/>
        <end position="419"/>
    </location>
</feature>
<dbReference type="SMART" id="SM00267">
    <property type="entry name" value="GGDEF"/>
    <property type="match status" value="1"/>
</dbReference>
<feature type="domain" description="PAC" evidence="2">
    <location>
        <begin position="296"/>
        <end position="348"/>
    </location>
</feature>
<dbReference type="InterPro" id="IPR052155">
    <property type="entry name" value="Biofilm_reg_signaling"/>
</dbReference>
<evidence type="ECO:0000259" key="2">
    <source>
        <dbReference type="PROSITE" id="PS50113"/>
    </source>
</evidence>
<dbReference type="InterPro" id="IPR035965">
    <property type="entry name" value="PAS-like_dom_sf"/>
</dbReference>
<dbReference type="NCBIfam" id="TIGR00254">
    <property type="entry name" value="GGDEF"/>
    <property type="match status" value="1"/>
</dbReference>
<dbReference type="EMBL" id="FMAJ01000019">
    <property type="protein sequence ID" value="SCB61505.1"/>
    <property type="molecule type" value="Genomic_DNA"/>
</dbReference>
<dbReference type="Pfam" id="PF00990">
    <property type="entry name" value="GGDEF"/>
    <property type="match status" value="1"/>
</dbReference>
<dbReference type="InterPro" id="IPR001610">
    <property type="entry name" value="PAC"/>
</dbReference>
<dbReference type="SUPFAM" id="SSF55785">
    <property type="entry name" value="PYP-like sensor domain (PAS domain)"/>
    <property type="match status" value="3"/>
</dbReference>
<evidence type="ECO:0000259" key="3">
    <source>
        <dbReference type="PROSITE" id="PS50883"/>
    </source>
</evidence>
<dbReference type="CDD" id="cd01948">
    <property type="entry name" value="EAL"/>
    <property type="match status" value="1"/>
</dbReference>
<dbReference type="InterPro" id="IPR000014">
    <property type="entry name" value="PAS"/>
</dbReference>
<dbReference type="FunFam" id="3.30.70.270:FF:000001">
    <property type="entry name" value="Diguanylate cyclase domain protein"/>
    <property type="match status" value="1"/>
</dbReference>
<dbReference type="PROSITE" id="PS50887">
    <property type="entry name" value="GGDEF"/>
    <property type="match status" value="1"/>
</dbReference>
<dbReference type="NCBIfam" id="TIGR00229">
    <property type="entry name" value="sensory_box"/>
    <property type="match status" value="3"/>
</dbReference>
<dbReference type="SMART" id="SM00052">
    <property type="entry name" value="EAL"/>
    <property type="match status" value="1"/>
</dbReference>
<dbReference type="Gene3D" id="3.20.20.450">
    <property type="entry name" value="EAL domain"/>
    <property type="match status" value="1"/>
</dbReference>
<dbReference type="CDD" id="cd01949">
    <property type="entry name" value="GGDEF"/>
    <property type="match status" value="1"/>
</dbReference>
<evidence type="ECO:0000313" key="5">
    <source>
        <dbReference type="EMBL" id="SCB61505.1"/>
    </source>
</evidence>
<dbReference type="Gene3D" id="3.30.70.270">
    <property type="match status" value="1"/>
</dbReference>
<dbReference type="InterPro" id="IPR001633">
    <property type="entry name" value="EAL_dom"/>
</dbReference>
<feature type="domain" description="PAC" evidence="2">
    <location>
        <begin position="170"/>
        <end position="222"/>
    </location>
</feature>
<reference evidence="5 6" key="1">
    <citation type="submission" date="2016-08" db="EMBL/GenBank/DDBJ databases">
        <authorList>
            <person name="Seilhamer J.J."/>
        </authorList>
    </citation>
    <scope>NUCLEOTIDE SEQUENCE [LARGE SCALE GENOMIC DNA]</scope>
    <source>
        <strain evidence="5 6">HBR26</strain>
    </source>
</reference>